<comment type="caution">
    <text evidence="7">The sequence shown here is derived from an EMBL/GenBank/DDBJ whole genome shotgun (WGS) entry which is preliminary data.</text>
</comment>
<evidence type="ECO:0000256" key="1">
    <source>
        <dbReference type="ARBA" id="ARBA00004442"/>
    </source>
</evidence>
<gene>
    <name evidence="7" type="ORF">DMB65_13925</name>
</gene>
<dbReference type="SUPFAM" id="SSF49464">
    <property type="entry name" value="Carboxypeptidase regulatory domain-like"/>
    <property type="match status" value="1"/>
</dbReference>
<evidence type="ECO:0000313" key="8">
    <source>
        <dbReference type="Proteomes" id="UP000247903"/>
    </source>
</evidence>
<evidence type="ECO:0000313" key="7">
    <source>
        <dbReference type="EMBL" id="PXY40161.1"/>
    </source>
</evidence>
<keyword evidence="2" id="KW-0472">Membrane</keyword>
<dbReference type="Gene3D" id="2.60.40.1120">
    <property type="entry name" value="Carboxypeptidase-like, regulatory domain"/>
    <property type="match status" value="1"/>
</dbReference>
<dbReference type="InterPro" id="IPR012910">
    <property type="entry name" value="Plug_dom"/>
</dbReference>
<evidence type="ECO:0000256" key="2">
    <source>
        <dbReference type="ARBA" id="ARBA00023136"/>
    </source>
</evidence>
<dbReference type="InterPro" id="IPR041700">
    <property type="entry name" value="OMP_b-brl_3"/>
</dbReference>
<feature type="domain" description="Outer membrane protein beta-barrel" evidence="6">
    <location>
        <begin position="521"/>
        <end position="905"/>
    </location>
</feature>
<evidence type="ECO:0000256" key="3">
    <source>
        <dbReference type="ARBA" id="ARBA00023237"/>
    </source>
</evidence>
<dbReference type="AlphaFoldDB" id="A0A2V4BMU0"/>
<dbReference type="EMBL" id="QJHK01000012">
    <property type="protein sequence ID" value="PXY40161.1"/>
    <property type="molecule type" value="Genomic_DNA"/>
</dbReference>
<keyword evidence="3" id="KW-0998">Cell outer membrane</keyword>
<feature type="chain" id="PRO_5016090706" evidence="4">
    <location>
        <begin position="21"/>
        <end position="929"/>
    </location>
</feature>
<dbReference type="InterPro" id="IPR037066">
    <property type="entry name" value="Plug_dom_sf"/>
</dbReference>
<protein>
    <submittedName>
        <fullName evidence="7">TonB-dependent receptor</fullName>
    </submittedName>
</protein>
<reference evidence="7 8" key="1">
    <citation type="submission" date="2018-05" db="EMBL/GenBank/DDBJ databases">
        <title>Flavobacterium sp. strain IMCC34759, incomplete genome.</title>
        <authorList>
            <person name="Joung Y."/>
            <person name="Cho J."/>
        </authorList>
    </citation>
    <scope>NUCLEOTIDE SEQUENCE [LARGE SCALE GENOMIC DNA]</scope>
    <source>
        <strain evidence="7 8">IMCC34759</strain>
    </source>
</reference>
<feature type="domain" description="TonB-dependent receptor plug" evidence="5">
    <location>
        <begin position="135"/>
        <end position="230"/>
    </location>
</feature>
<keyword evidence="8" id="KW-1185">Reference proteome</keyword>
<dbReference type="GO" id="GO:0009279">
    <property type="term" value="C:cell outer membrane"/>
    <property type="evidence" value="ECO:0007669"/>
    <property type="project" value="UniProtKB-SubCell"/>
</dbReference>
<dbReference type="PANTHER" id="PTHR40980:SF5">
    <property type="entry name" value="TONB-DEPENDENT RECEPTOR"/>
    <property type="match status" value="1"/>
</dbReference>
<dbReference type="Proteomes" id="UP000247903">
    <property type="component" value="Unassembled WGS sequence"/>
</dbReference>
<evidence type="ECO:0000259" key="5">
    <source>
        <dbReference type="Pfam" id="PF07715"/>
    </source>
</evidence>
<proteinExistence type="predicted"/>
<organism evidence="7 8">
    <name type="scientific">Flavobacterium cheongpyeongense</name>
    <dbReference type="NCBI Taxonomy" id="2212651"/>
    <lineage>
        <taxon>Bacteria</taxon>
        <taxon>Pseudomonadati</taxon>
        <taxon>Bacteroidota</taxon>
        <taxon>Flavobacteriia</taxon>
        <taxon>Flavobacteriales</taxon>
        <taxon>Flavobacteriaceae</taxon>
        <taxon>Flavobacterium</taxon>
    </lineage>
</organism>
<feature type="signal peptide" evidence="4">
    <location>
        <begin position="1"/>
        <end position="20"/>
    </location>
</feature>
<dbReference type="OrthoDB" id="9768470at2"/>
<dbReference type="Pfam" id="PF13715">
    <property type="entry name" value="CarbopepD_reg_2"/>
    <property type="match status" value="1"/>
</dbReference>
<comment type="subcellular location">
    <subcellularLocation>
        <location evidence="1">Cell outer membrane</location>
    </subcellularLocation>
</comment>
<dbReference type="InterPro" id="IPR008969">
    <property type="entry name" value="CarboxyPept-like_regulatory"/>
</dbReference>
<dbReference type="PANTHER" id="PTHR40980">
    <property type="entry name" value="PLUG DOMAIN-CONTAINING PROTEIN"/>
    <property type="match status" value="1"/>
</dbReference>
<dbReference type="RefSeq" id="WP_110307252.1">
    <property type="nucleotide sequence ID" value="NZ_QJHK01000012.1"/>
</dbReference>
<dbReference type="SUPFAM" id="SSF56935">
    <property type="entry name" value="Porins"/>
    <property type="match status" value="1"/>
</dbReference>
<evidence type="ECO:0000256" key="4">
    <source>
        <dbReference type="SAM" id="SignalP"/>
    </source>
</evidence>
<evidence type="ECO:0000259" key="6">
    <source>
        <dbReference type="Pfam" id="PF14905"/>
    </source>
</evidence>
<dbReference type="Pfam" id="PF07715">
    <property type="entry name" value="Plug"/>
    <property type="match status" value="1"/>
</dbReference>
<keyword evidence="7" id="KW-0675">Receptor</keyword>
<name>A0A2V4BMU0_9FLAO</name>
<dbReference type="InterPro" id="IPR036942">
    <property type="entry name" value="Beta-barrel_TonB_sf"/>
</dbReference>
<dbReference type="Gene3D" id="2.170.130.10">
    <property type="entry name" value="TonB-dependent receptor, plug domain"/>
    <property type="match status" value="1"/>
</dbReference>
<dbReference type="Gene3D" id="2.40.170.20">
    <property type="entry name" value="TonB-dependent receptor, beta-barrel domain"/>
    <property type="match status" value="1"/>
</dbReference>
<keyword evidence="4" id="KW-0732">Signal</keyword>
<accession>A0A2V4BMU0</accession>
<sequence length="929" mass="104380">MKFNLRFLLIALFICAISVAQNKGTISGVLTDKETNNESLPFANILIKGTNISTNTDIEGKYSLSVNPGTYTVIFSFVGYESVEKPVTVKANETVTVNQVLSAGGYTLKDVVVKSSGGNREKETALLLEQKNAVVIKQSIGAQEMSRKGVSDVEDGLTKVTGITKVDGRGLFIRGLEDRYNNLLVNDLQTPSNSPFKKIIPLDLFPTDIVGVLNIYKTFNSNISGDFAGGTVNIETTQPKNITKLNIGFGYTTNNNLKKFLLSDDANSTKGTFGLIGKDRELSGVFGSVPNGKKLSPDEYHNAYDDKNWDVNETASPLNSSIGFLHSQKFDLEKERNISYIISFNFDNKYVFREGVDRTFNLGQGNYDNNLYNTQYAYQTTFSGLAGLKYKTNRLNLNFTSLFIQATESIIQDQLGYTNSLANVTNNLIRGNQFEESRYWNTQLFGDYKLTEDGKQSIKAGGSYVKTGFQQPDRKFITGQKVSDTEINMSYGGNNLNRQYLDVNGNFYFSALAEYNLKFGNKEKQNNLSVGYNNFLNDMQSSYRFFSGRRNLEKNYTADLNTISALINDDINNGIVYVQEESNGDYKVKLNQFVNAGYFNLYYTFGEKWDLNAGLRAENSTREIKYREQGDPFGSAYRKKTDESLDILPSINTKYAVNENSNLRASVSKTITRPVAMELLPINYINPDATSVSGNSNLLNSNNYNVDFKYELFPNSKEFFAIGAFGKLIEDPIERVFKPTANSGGQITTFKNSEQAVIYGAEIEMILTLNRISESLSNFTFGFNTSLMNTDVKIDLNKQGNELENSKNRKLQGASNWMINTDLKYEFTLNKEWKNTMTLVYNVYGDRIFAVGSSGMDHIYEKSFSKLDFVWSSTLSKNIDLKFSAENLLNPYYRKELGKNSTIDITEDSLVLREYKKGVGFSVNIGYTF</sequence>
<dbReference type="Pfam" id="PF14905">
    <property type="entry name" value="OMP_b-brl_3"/>
    <property type="match status" value="1"/>
</dbReference>